<dbReference type="PANTHER" id="PTHR47154">
    <property type="entry name" value="G-PROTEIN COUPLED RECEPTOR MTH-RELATED"/>
    <property type="match status" value="1"/>
</dbReference>
<dbReference type="EMBL" id="GECZ01030058">
    <property type="protein sequence ID" value="JAS39711.1"/>
    <property type="molecule type" value="Transcribed_RNA"/>
</dbReference>
<proteinExistence type="predicted"/>
<dbReference type="InterPro" id="IPR017981">
    <property type="entry name" value="GPCR_2-like_7TM"/>
</dbReference>
<protein>
    <recommendedName>
        <fullName evidence="6">G-protein coupled receptors family 2 profile 2 domain-containing protein</fullName>
    </recommendedName>
</protein>
<dbReference type="AlphaFoldDB" id="A0A1B6EP60"/>
<dbReference type="GO" id="GO:0005886">
    <property type="term" value="C:plasma membrane"/>
    <property type="evidence" value="ECO:0007669"/>
    <property type="project" value="TreeGrafter"/>
</dbReference>
<dbReference type="Pfam" id="PF00002">
    <property type="entry name" value="7tm_2"/>
    <property type="match status" value="1"/>
</dbReference>
<dbReference type="GO" id="GO:0007166">
    <property type="term" value="P:cell surface receptor signaling pathway"/>
    <property type="evidence" value="ECO:0007669"/>
    <property type="project" value="InterPro"/>
</dbReference>
<accession>A0A1B6EP60</accession>
<dbReference type="InterPro" id="IPR051384">
    <property type="entry name" value="Mth_GPCR"/>
</dbReference>
<feature type="transmembrane region" description="Helical" evidence="5">
    <location>
        <begin position="152"/>
        <end position="172"/>
    </location>
</feature>
<evidence type="ECO:0000256" key="2">
    <source>
        <dbReference type="ARBA" id="ARBA00022692"/>
    </source>
</evidence>
<evidence type="ECO:0000256" key="3">
    <source>
        <dbReference type="ARBA" id="ARBA00022989"/>
    </source>
</evidence>
<feature type="transmembrane region" description="Helical" evidence="5">
    <location>
        <begin position="51"/>
        <end position="73"/>
    </location>
</feature>
<comment type="subcellular location">
    <subcellularLocation>
        <location evidence="1">Membrane</location>
        <topology evidence="1">Multi-pass membrane protein</topology>
    </subcellularLocation>
</comment>
<feature type="transmembrane region" description="Helical" evidence="5">
    <location>
        <begin position="104"/>
        <end position="122"/>
    </location>
</feature>
<evidence type="ECO:0000313" key="7">
    <source>
        <dbReference type="EMBL" id="JAS39711.1"/>
    </source>
</evidence>
<evidence type="ECO:0000256" key="1">
    <source>
        <dbReference type="ARBA" id="ARBA00004141"/>
    </source>
</evidence>
<dbReference type="Gene3D" id="1.20.1070.10">
    <property type="entry name" value="Rhodopsin 7-helix transmembrane proteins"/>
    <property type="match status" value="1"/>
</dbReference>
<feature type="non-terminal residue" evidence="7">
    <location>
        <position position="1"/>
    </location>
</feature>
<organism evidence="7">
    <name type="scientific">Cuerna arida</name>
    <dbReference type="NCBI Taxonomy" id="1464854"/>
    <lineage>
        <taxon>Eukaryota</taxon>
        <taxon>Metazoa</taxon>
        <taxon>Ecdysozoa</taxon>
        <taxon>Arthropoda</taxon>
        <taxon>Hexapoda</taxon>
        <taxon>Insecta</taxon>
        <taxon>Pterygota</taxon>
        <taxon>Neoptera</taxon>
        <taxon>Paraneoptera</taxon>
        <taxon>Hemiptera</taxon>
        <taxon>Auchenorrhyncha</taxon>
        <taxon>Membracoidea</taxon>
        <taxon>Cicadellidae</taxon>
        <taxon>Cicadellinae</taxon>
        <taxon>Proconiini</taxon>
        <taxon>Cuerna</taxon>
    </lineage>
</organism>
<sequence>FDFNISLYFLYYFLLAIPSWLTVLCVNLWVVFSKPLRLRVETSSHWWLYTLYSVLGWGIPLLFCLLIAAVGVVPGQGDSCPKPSFKTDPCFFNQMRTTELFLNFPIKFMLQINFLMFVSLLFHMQSHFQQTAGVSRESSHRHNRSVRKSISIYFKLMFITGFDWLFIHFTFINGIVTNTAASDFIGMFL</sequence>
<evidence type="ECO:0000256" key="5">
    <source>
        <dbReference type="SAM" id="Phobius"/>
    </source>
</evidence>
<dbReference type="GO" id="GO:0008528">
    <property type="term" value="F:G protein-coupled peptide receptor activity"/>
    <property type="evidence" value="ECO:0007669"/>
    <property type="project" value="TreeGrafter"/>
</dbReference>
<gene>
    <name evidence="7" type="ORF">g.46186</name>
</gene>
<dbReference type="PANTHER" id="PTHR47154:SF2">
    <property type="entry name" value="G-PROTEIN COUPLED RECEPTOR MTH-RELATED"/>
    <property type="match status" value="1"/>
</dbReference>
<dbReference type="InterPro" id="IPR000832">
    <property type="entry name" value="GPCR_2_secretin-like"/>
</dbReference>
<evidence type="ECO:0000256" key="4">
    <source>
        <dbReference type="ARBA" id="ARBA00023136"/>
    </source>
</evidence>
<keyword evidence="2 5" id="KW-0812">Transmembrane</keyword>
<keyword evidence="4 5" id="KW-0472">Membrane</keyword>
<feature type="non-terminal residue" evidence="7">
    <location>
        <position position="189"/>
    </location>
</feature>
<feature type="domain" description="G-protein coupled receptors family 2 profile 2" evidence="6">
    <location>
        <begin position="1"/>
        <end position="189"/>
    </location>
</feature>
<keyword evidence="3 5" id="KW-1133">Transmembrane helix</keyword>
<dbReference type="PROSITE" id="PS50261">
    <property type="entry name" value="G_PROTEIN_RECEP_F2_4"/>
    <property type="match status" value="1"/>
</dbReference>
<reference evidence="7" key="1">
    <citation type="submission" date="2015-11" db="EMBL/GenBank/DDBJ databases">
        <title>De novo transcriptome assembly of four potential Pierce s Disease insect vectors from Arizona vineyards.</title>
        <authorList>
            <person name="Tassone E.E."/>
        </authorList>
    </citation>
    <scope>NUCLEOTIDE SEQUENCE</scope>
</reference>
<feature type="transmembrane region" description="Helical" evidence="5">
    <location>
        <begin position="6"/>
        <end position="30"/>
    </location>
</feature>
<name>A0A1B6EP60_9HEMI</name>
<evidence type="ECO:0000259" key="6">
    <source>
        <dbReference type="PROSITE" id="PS50261"/>
    </source>
</evidence>